<evidence type="ECO:0000313" key="3">
    <source>
        <dbReference type="Proteomes" id="UP000295531"/>
    </source>
</evidence>
<keyword evidence="1" id="KW-1133">Transmembrane helix</keyword>
<gene>
    <name evidence="2" type="ORF">DEU29_11372</name>
</gene>
<sequence length="71" mass="8093">MRHVNLSSQQGLAVLMTVVTLTALSSMALAGLLFQAQALQAQQHRQWLLLKQRNEQQLARQQAYYAQLEQE</sequence>
<dbReference type="Proteomes" id="UP000295531">
    <property type="component" value="Unassembled WGS sequence"/>
</dbReference>
<reference evidence="2 3" key="1">
    <citation type="submission" date="2019-03" db="EMBL/GenBank/DDBJ databases">
        <title>Freshwater and sediment microbial communities from various areas in North America, analyzing microbe dynamics in response to fracking.</title>
        <authorList>
            <person name="Lamendella R."/>
        </authorList>
    </citation>
    <scope>NUCLEOTIDE SEQUENCE [LARGE SCALE GENOMIC DNA]</scope>
    <source>
        <strain evidence="2 3">18_TX</strain>
    </source>
</reference>
<keyword evidence="1" id="KW-0812">Transmembrane</keyword>
<dbReference type="EMBL" id="SNXI01000013">
    <property type="protein sequence ID" value="TDP31301.1"/>
    <property type="molecule type" value="Genomic_DNA"/>
</dbReference>
<protein>
    <submittedName>
        <fullName evidence="2">Uncharacterized protein</fullName>
    </submittedName>
</protein>
<comment type="caution">
    <text evidence="2">The sequence shown here is derived from an EMBL/GenBank/DDBJ whole genome shotgun (WGS) entry which is preliminary data.</text>
</comment>
<accession>A0A4R6P1G7</accession>
<keyword evidence="1" id="KW-0472">Membrane</keyword>
<evidence type="ECO:0000313" key="2">
    <source>
        <dbReference type="EMBL" id="TDP31301.1"/>
    </source>
</evidence>
<evidence type="ECO:0000256" key="1">
    <source>
        <dbReference type="SAM" id="Phobius"/>
    </source>
</evidence>
<dbReference type="AlphaFoldDB" id="A0A4R6P1G7"/>
<organism evidence="2 3">
    <name type="scientific">Idiomarina aquatica</name>
    <dbReference type="NCBI Taxonomy" id="1327752"/>
    <lineage>
        <taxon>Bacteria</taxon>
        <taxon>Pseudomonadati</taxon>
        <taxon>Pseudomonadota</taxon>
        <taxon>Gammaproteobacteria</taxon>
        <taxon>Alteromonadales</taxon>
        <taxon>Idiomarinaceae</taxon>
        <taxon>Idiomarina</taxon>
    </lineage>
</organism>
<name>A0A4R6P1G7_9GAMM</name>
<feature type="transmembrane region" description="Helical" evidence="1">
    <location>
        <begin position="12"/>
        <end position="34"/>
    </location>
</feature>
<keyword evidence="3" id="KW-1185">Reference proteome</keyword>
<proteinExistence type="predicted"/>
<dbReference type="RefSeq" id="WP_133540192.1">
    <property type="nucleotide sequence ID" value="NZ_SNXI01000013.1"/>
</dbReference>